<evidence type="ECO:0000313" key="2">
    <source>
        <dbReference type="Proteomes" id="UP000182573"/>
    </source>
</evidence>
<gene>
    <name evidence="1" type="ORF">SAMN05443574_1053</name>
</gene>
<dbReference type="Proteomes" id="UP000182573">
    <property type="component" value="Unassembled WGS sequence"/>
</dbReference>
<accession>A0A1H2UXK6</accession>
<sequence length="38" mass="4179">MGLPIISVFKGTAKIVFVAVFNHGFVYPTELLTANNLR</sequence>
<evidence type="ECO:0000313" key="1">
    <source>
        <dbReference type="EMBL" id="SDW60344.1"/>
    </source>
</evidence>
<reference evidence="1 2" key="1">
    <citation type="submission" date="2016-10" db="EMBL/GenBank/DDBJ databases">
        <authorList>
            <person name="de Groot N.N."/>
        </authorList>
    </citation>
    <scope>NUCLEOTIDE SEQUENCE [LARGE SCALE GENOMIC DNA]</scope>
    <source>
        <strain evidence="1 2">DSM 3756</strain>
    </source>
</reference>
<dbReference type="AlphaFoldDB" id="A0A1H2UXK6"/>
<dbReference type="EMBL" id="FNOF01000005">
    <property type="protein sequence ID" value="SDW60344.1"/>
    <property type="molecule type" value="Genomic_DNA"/>
</dbReference>
<organism evidence="1 2">
    <name type="scientific">Haloarcula vallismortis</name>
    <name type="common">Halobacterium vallismortis</name>
    <dbReference type="NCBI Taxonomy" id="28442"/>
    <lineage>
        <taxon>Archaea</taxon>
        <taxon>Methanobacteriati</taxon>
        <taxon>Methanobacteriota</taxon>
        <taxon>Stenosarchaea group</taxon>
        <taxon>Halobacteria</taxon>
        <taxon>Halobacteriales</taxon>
        <taxon>Haloarculaceae</taxon>
        <taxon>Haloarcula</taxon>
    </lineage>
</organism>
<proteinExistence type="predicted"/>
<protein>
    <submittedName>
        <fullName evidence="1">Uncharacterized protein</fullName>
    </submittedName>
</protein>
<name>A0A1H2UXK6_HALVA</name>